<dbReference type="GO" id="GO:0048018">
    <property type="term" value="F:receptor ligand activity"/>
    <property type="evidence" value="ECO:0007669"/>
    <property type="project" value="UniProtKB-ARBA"/>
</dbReference>
<dbReference type="GO" id="GO:0007166">
    <property type="term" value="P:cell surface receptor signaling pathway"/>
    <property type="evidence" value="ECO:0007669"/>
    <property type="project" value="UniProtKB-ARBA"/>
</dbReference>
<keyword evidence="3 6" id="KW-0677">Repeat</keyword>
<comment type="subcellular location">
    <subcellularLocation>
        <location evidence="6">Membrane</location>
        <topology evidence="6">Single-pass type I membrane protein</topology>
    </subcellularLocation>
</comment>
<keyword evidence="6" id="KW-0472">Membrane</keyword>
<feature type="disulfide bond" evidence="5">
    <location>
        <begin position="150"/>
        <end position="162"/>
    </location>
</feature>
<dbReference type="GO" id="GO:0046331">
    <property type="term" value="P:lateral inhibition"/>
    <property type="evidence" value="ECO:0007669"/>
    <property type="project" value="UniProtKB-ARBA"/>
</dbReference>
<organism evidence="8 9">
    <name type="scientific">Polyplax serrata</name>
    <name type="common">Common mouse louse</name>
    <dbReference type="NCBI Taxonomy" id="468196"/>
    <lineage>
        <taxon>Eukaryota</taxon>
        <taxon>Metazoa</taxon>
        <taxon>Ecdysozoa</taxon>
        <taxon>Arthropoda</taxon>
        <taxon>Hexapoda</taxon>
        <taxon>Insecta</taxon>
        <taxon>Pterygota</taxon>
        <taxon>Neoptera</taxon>
        <taxon>Paraneoptera</taxon>
        <taxon>Psocodea</taxon>
        <taxon>Troctomorpha</taxon>
        <taxon>Phthiraptera</taxon>
        <taxon>Anoplura</taxon>
        <taxon>Polyplacidae</taxon>
        <taxon>Polyplax</taxon>
    </lineage>
</organism>
<dbReference type="PROSITE" id="PS51051">
    <property type="entry name" value="DSL"/>
    <property type="match status" value="1"/>
</dbReference>
<feature type="disulfide bond" evidence="5">
    <location>
        <begin position="137"/>
        <end position="146"/>
    </location>
</feature>
<name>A0AAN8P0P3_POLSC</name>
<dbReference type="SMART" id="SM00051">
    <property type="entry name" value="DSL"/>
    <property type="match status" value="1"/>
</dbReference>
<evidence type="ECO:0000256" key="6">
    <source>
        <dbReference type="RuleBase" id="RU280815"/>
    </source>
</evidence>
<evidence type="ECO:0000256" key="1">
    <source>
        <dbReference type="ARBA" id="ARBA00022473"/>
    </source>
</evidence>
<protein>
    <recommendedName>
        <fullName evidence="6">Delta-like protein</fullName>
    </recommendedName>
</protein>
<dbReference type="Proteomes" id="UP001372834">
    <property type="component" value="Unassembled WGS sequence"/>
</dbReference>
<keyword evidence="2 6" id="KW-0245">EGF-like domain</keyword>
<dbReference type="EMBL" id="JAWJWE010000004">
    <property type="protein sequence ID" value="KAK6636978.1"/>
    <property type="molecule type" value="Genomic_DNA"/>
</dbReference>
<comment type="caution">
    <text evidence="8">The sequence shown here is derived from an EMBL/GenBank/DDBJ whole genome shotgun (WGS) entry which is preliminary data.</text>
</comment>
<keyword evidence="1 6" id="KW-0217">Developmental protein</keyword>
<dbReference type="Gene3D" id="2.60.40.3510">
    <property type="match status" value="1"/>
</dbReference>
<keyword evidence="6" id="KW-0812">Transmembrane</keyword>
<accession>A0AAN8P0P3</accession>
<sequence length="278" mass="31982">MLLRFPPKTLIQRNKVLLVYVSEKELFDMLLPNNFCKSCLARFHQFLSIHEKYTGTKRCCARNNIVVCSGSVQVHLGMPKYLETPPPPHMPRNAGGSSHTLITRLMTQKWLDPGDDWMEDEQRSSNSSIKYEYRVICDSYYYGSGCANFCRPRDDKFGHYTCDPSGARICLSGWKGAYCDRPTEGSDLGLSVWEVYCHGSSSNCMVGLAVTDERIRMLSTKKKPQKDYQAYSKIPPYRKYADCKKFIILWAQHDITGKSFGLDTRLQQQRWTRMGSFT</sequence>
<feature type="domain" description="DSL" evidence="7">
    <location>
        <begin position="135"/>
        <end position="179"/>
    </location>
</feature>
<evidence type="ECO:0000256" key="3">
    <source>
        <dbReference type="ARBA" id="ARBA00022737"/>
    </source>
</evidence>
<evidence type="ECO:0000256" key="2">
    <source>
        <dbReference type="ARBA" id="ARBA00022536"/>
    </source>
</evidence>
<keyword evidence="6" id="KW-1133">Transmembrane helix</keyword>
<evidence type="ECO:0000313" key="9">
    <source>
        <dbReference type="Proteomes" id="UP001372834"/>
    </source>
</evidence>
<dbReference type="FunFam" id="2.10.25.140:FF:000001">
    <property type="entry name" value="Delta-like protein"/>
    <property type="match status" value="1"/>
</dbReference>
<dbReference type="GO" id="GO:0016020">
    <property type="term" value="C:membrane"/>
    <property type="evidence" value="ECO:0007669"/>
    <property type="project" value="UniProtKB-SubCell"/>
</dbReference>
<reference evidence="8 9" key="1">
    <citation type="submission" date="2023-10" db="EMBL/GenBank/DDBJ databases">
        <title>Genomes of two closely related lineages of the louse Polyplax serrata with different host specificities.</title>
        <authorList>
            <person name="Martinu J."/>
            <person name="Tarabai H."/>
            <person name="Stefka J."/>
            <person name="Hypsa V."/>
        </authorList>
    </citation>
    <scope>NUCLEOTIDE SEQUENCE [LARGE SCALE GENOMIC DNA]</scope>
    <source>
        <strain evidence="8">HR10_N</strain>
    </source>
</reference>
<dbReference type="InterPro" id="IPR001774">
    <property type="entry name" value="DSL"/>
</dbReference>
<dbReference type="Pfam" id="PF01414">
    <property type="entry name" value="DSL"/>
    <property type="match status" value="1"/>
</dbReference>
<evidence type="ECO:0000259" key="7">
    <source>
        <dbReference type="PROSITE" id="PS51051"/>
    </source>
</evidence>
<proteinExistence type="predicted"/>
<gene>
    <name evidence="8" type="ORF">RUM43_010645</name>
</gene>
<evidence type="ECO:0000256" key="5">
    <source>
        <dbReference type="PROSITE-ProRule" id="PRU00377"/>
    </source>
</evidence>
<keyword evidence="4 5" id="KW-1015">Disulfide bond</keyword>
<dbReference type="Gene3D" id="2.10.25.140">
    <property type="match status" value="1"/>
</dbReference>
<evidence type="ECO:0000313" key="8">
    <source>
        <dbReference type="EMBL" id="KAK6636978.1"/>
    </source>
</evidence>
<comment type="function">
    <text evidence="6">Putative Notch ligand involved in the mediation of Notch signaling.</text>
</comment>
<dbReference type="AlphaFoldDB" id="A0AAN8P0P3"/>
<evidence type="ECO:0000256" key="4">
    <source>
        <dbReference type="ARBA" id="ARBA00023157"/>
    </source>
</evidence>
<keyword evidence="6" id="KW-0732">Signal</keyword>
<dbReference type="GO" id="GO:0035282">
    <property type="term" value="P:segmentation"/>
    <property type="evidence" value="ECO:0007669"/>
    <property type="project" value="UniProtKB-ARBA"/>
</dbReference>
<dbReference type="GO" id="GO:0009952">
    <property type="term" value="P:anterior/posterior pattern specification"/>
    <property type="evidence" value="ECO:0007669"/>
    <property type="project" value="UniProtKB-ARBA"/>
</dbReference>
<feature type="disulfide bond" evidence="5">
    <location>
        <begin position="170"/>
        <end position="179"/>
    </location>
</feature>